<dbReference type="AlphaFoldDB" id="A0A015LRT3"/>
<dbReference type="InterPro" id="IPR011009">
    <property type="entry name" value="Kinase-like_dom_sf"/>
</dbReference>
<dbReference type="Pfam" id="PF07714">
    <property type="entry name" value="PK_Tyr_Ser-Thr"/>
    <property type="match status" value="1"/>
</dbReference>
<dbReference type="GO" id="GO:0004672">
    <property type="term" value="F:protein kinase activity"/>
    <property type="evidence" value="ECO:0007669"/>
    <property type="project" value="InterPro"/>
</dbReference>
<dbReference type="InterPro" id="IPR000719">
    <property type="entry name" value="Prot_kinase_dom"/>
</dbReference>
<dbReference type="STRING" id="1432141.A0A015LRT3"/>
<dbReference type="PROSITE" id="PS00107">
    <property type="entry name" value="PROTEIN_KINASE_ATP"/>
    <property type="match status" value="1"/>
</dbReference>
<dbReference type="HOGENOM" id="CLU_000288_7_12_1"/>
<feature type="domain" description="Protein kinase" evidence="2">
    <location>
        <begin position="39"/>
        <end position="298"/>
    </location>
</feature>
<dbReference type="Gene3D" id="1.25.40.10">
    <property type="entry name" value="Tetratricopeptide repeat domain"/>
    <property type="match status" value="2"/>
</dbReference>
<reference evidence="3 4" key="1">
    <citation type="submission" date="2014-02" db="EMBL/GenBank/DDBJ databases">
        <title>Single nucleus genome sequencing reveals high similarity among nuclei of an endomycorrhizal fungus.</title>
        <authorList>
            <person name="Lin K."/>
            <person name="Geurts R."/>
            <person name="Zhang Z."/>
            <person name="Limpens E."/>
            <person name="Saunders D.G."/>
            <person name="Mu D."/>
            <person name="Pang E."/>
            <person name="Cao H."/>
            <person name="Cha H."/>
            <person name="Lin T."/>
            <person name="Zhou Q."/>
            <person name="Shang Y."/>
            <person name="Li Y."/>
            <person name="Ivanov S."/>
            <person name="Sharma T."/>
            <person name="Velzen R.V."/>
            <person name="Ruijter N.D."/>
            <person name="Aanen D.K."/>
            <person name="Win J."/>
            <person name="Kamoun S."/>
            <person name="Bisseling T."/>
            <person name="Huang S."/>
        </authorList>
    </citation>
    <scope>NUCLEOTIDE SEQUENCE [LARGE SCALE GENOMIC DNA]</scope>
    <source>
        <strain evidence="4">DAOM197198w</strain>
    </source>
</reference>
<dbReference type="Proteomes" id="UP000022910">
    <property type="component" value="Unassembled WGS sequence"/>
</dbReference>
<evidence type="ECO:0000256" key="1">
    <source>
        <dbReference type="PROSITE-ProRule" id="PRU10141"/>
    </source>
</evidence>
<dbReference type="EMBL" id="JEMT01012432">
    <property type="protein sequence ID" value="EXX75411.1"/>
    <property type="molecule type" value="Genomic_DNA"/>
</dbReference>
<dbReference type="GO" id="GO:0005524">
    <property type="term" value="F:ATP binding"/>
    <property type="evidence" value="ECO:0007669"/>
    <property type="project" value="UniProtKB-UniRule"/>
</dbReference>
<keyword evidence="1" id="KW-0067">ATP-binding</keyword>
<comment type="caution">
    <text evidence="3">The sequence shown here is derived from an EMBL/GenBank/DDBJ whole genome shotgun (WGS) entry which is preliminary data.</text>
</comment>
<dbReference type="SUPFAM" id="SSF81901">
    <property type="entry name" value="HCP-like"/>
    <property type="match status" value="3"/>
</dbReference>
<evidence type="ECO:0000313" key="3">
    <source>
        <dbReference type="EMBL" id="EXX75411.1"/>
    </source>
</evidence>
<accession>A0A015LRT3</accession>
<dbReference type="SMR" id="A0A015LRT3"/>
<dbReference type="OrthoDB" id="2389900at2759"/>
<keyword evidence="1" id="KW-0547">Nucleotide-binding</keyword>
<dbReference type="InterPro" id="IPR006597">
    <property type="entry name" value="Sel1-like"/>
</dbReference>
<dbReference type="PRINTS" id="PR00109">
    <property type="entry name" value="TYRKINASE"/>
</dbReference>
<feature type="binding site" evidence="1">
    <location>
        <position position="68"/>
    </location>
    <ligand>
        <name>ATP</name>
        <dbReference type="ChEBI" id="CHEBI:30616"/>
    </ligand>
</feature>
<sequence length="729" mass="82692">MSEPIIPITVTEDSNNEWTIWLEEAIAKNYIKHYEYNHFKNIEEIGSGSFGKVYRANWKSPHSYLALKTFFNFNNITTKEVVNELKHQREVDFHENIIRFFGITTQNQNDNSLKYWLVMEYADSGTLQEYLKEHFHNLTWHNKFNLAFQLAHAVLCLHDEGIVHRDLHSKNVLIHQNIIKLADFGLSKRIDEAYKSRSDLFGVVPYIDPKKFNFQQYSLNKKSDIYSIGVLLWEISSGQPPFKGMSSYSLIVKISQGLRETPLTDTPTAYINLYTECWNCEPDNRPTIDQVVDKLKTLKIGQTNISFNIVVDELVDFCEKLGDEILEQNILNYLNNHNINLQEIYNWLLSDQNNSNSIFLLGAFNHLGIGIDIDKKKAFELYQKSANLENATAINNLGYCYYSGIGTSIDYQKAFELCQKAANLGSMSGINNLGHCYYNGIGTSIDYQKVFELYQKAENLGSISGINNLGHCYYNGIGTSIDYQKAFGSYQRAANLGNAFGLNCLGKCYEKGIGTDIDKKKAFELYQESANLGNAAGISSLGKCYEKGIETNINYQKAFELYQKSANLGNKYGLNNLGICYAKGIGTSIDNNKAFELYQKAANLGNASGLNNLGDCYEKGIGTNIDYRKAFELYQKAANLESPYGLNNLGYCYINGIGTNINYQKAFELYQKAANLGFSDAQCNVAFMYKNGKGIFKNIELAIYWYKKSAEQGDQDAQNQLEKLLKNRE</sequence>
<dbReference type="InterPro" id="IPR017441">
    <property type="entry name" value="Protein_kinase_ATP_BS"/>
</dbReference>
<dbReference type="InterPro" id="IPR052945">
    <property type="entry name" value="Mitotic_Regulator"/>
</dbReference>
<organism evidence="3 4">
    <name type="scientific">Rhizophagus irregularis (strain DAOM 197198w)</name>
    <name type="common">Glomus intraradices</name>
    <dbReference type="NCBI Taxonomy" id="1432141"/>
    <lineage>
        <taxon>Eukaryota</taxon>
        <taxon>Fungi</taxon>
        <taxon>Fungi incertae sedis</taxon>
        <taxon>Mucoromycota</taxon>
        <taxon>Glomeromycotina</taxon>
        <taxon>Glomeromycetes</taxon>
        <taxon>Glomerales</taxon>
        <taxon>Glomeraceae</taxon>
        <taxon>Rhizophagus</taxon>
    </lineage>
</organism>
<dbReference type="Gene3D" id="1.10.510.10">
    <property type="entry name" value="Transferase(Phosphotransferase) domain 1"/>
    <property type="match status" value="1"/>
</dbReference>
<evidence type="ECO:0000259" key="2">
    <source>
        <dbReference type="PROSITE" id="PS50011"/>
    </source>
</evidence>
<dbReference type="Pfam" id="PF08238">
    <property type="entry name" value="Sel1"/>
    <property type="match status" value="10"/>
</dbReference>
<proteinExistence type="predicted"/>
<dbReference type="SMART" id="SM00671">
    <property type="entry name" value="SEL1"/>
    <property type="match status" value="10"/>
</dbReference>
<keyword evidence="4" id="KW-1185">Reference proteome</keyword>
<dbReference type="InterPro" id="IPR011990">
    <property type="entry name" value="TPR-like_helical_dom_sf"/>
</dbReference>
<name>A0A015LRT3_RHIIW</name>
<gene>
    <name evidence="3" type="ORF">RirG_042100</name>
</gene>
<dbReference type="InterPro" id="IPR001245">
    <property type="entry name" value="Ser-Thr/Tyr_kinase_cat_dom"/>
</dbReference>
<dbReference type="PROSITE" id="PS50011">
    <property type="entry name" value="PROTEIN_KINASE_DOM"/>
    <property type="match status" value="1"/>
</dbReference>
<dbReference type="PANTHER" id="PTHR43628:SF1">
    <property type="entry name" value="CHITIN SYNTHASE REGULATORY FACTOR 2-RELATED"/>
    <property type="match status" value="1"/>
</dbReference>
<dbReference type="SUPFAM" id="SSF56112">
    <property type="entry name" value="Protein kinase-like (PK-like)"/>
    <property type="match status" value="1"/>
</dbReference>
<dbReference type="PANTHER" id="PTHR43628">
    <property type="entry name" value="ACTIVATOR OF C KINASE PROTEIN 1-RELATED"/>
    <property type="match status" value="1"/>
</dbReference>
<evidence type="ECO:0000313" key="4">
    <source>
        <dbReference type="Proteomes" id="UP000022910"/>
    </source>
</evidence>
<protein>
    <submittedName>
        <fullName evidence="3">Kic1p</fullName>
    </submittedName>
</protein>